<dbReference type="AlphaFoldDB" id="X1HZB1"/>
<accession>X1HZB1</accession>
<dbReference type="EMBL" id="BARU01020584">
    <property type="protein sequence ID" value="GAH50643.1"/>
    <property type="molecule type" value="Genomic_DNA"/>
</dbReference>
<feature type="non-terminal residue" evidence="1">
    <location>
        <position position="1"/>
    </location>
</feature>
<protein>
    <submittedName>
        <fullName evidence="1">Uncharacterized protein</fullName>
    </submittedName>
</protein>
<proteinExistence type="predicted"/>
<name>X1HZB1_9ZZZZ</name>
<reference evidence="1" key="1">
    <citation type="journal article" date="2014" name="Front. Microbiol.">
        <title>High frequency of phylogenetically diverse reductive dehalogenase-homologous genes in deep subseafloor sedimentary metagenomes.</title>
        <authorList>
            <person name="Kawai M."/>
            <person name="Futagami T."/>
            <person name="Toyoda A."/>
            <person name="Takaki Y."/>
            <person name="Nishi S."/>
            <person name="Hori S."/>
            <person name="Arai W."/>
            <person name="Tsubouchi T."/>
            <person name="Morono Y."/>
            <person name="Uchiyama I."/>
            <person name="Ito T."/>
            <person name="Fujiyama A."/>
            <person name="Inagaki F."/>
            <person name="Takami H."/>
        </authorList>
    </citation>
    <scope>NUCLEOTIDE SEQUENCE</scope>
    <source>
        <strain evidence="1">Expedition CK06-06</strain>
    </source>
</reference>
<gene>
    <name evidence="1" type="ORF">S03H2_33784</name>
</gene>
<sequence>RILKEFLANLGIAKQDQKPGKTEEPSELEVLLKTGAADPARIRKRIAEGRRLATAADLEKLQRGD</sequence>
<evidence type="ECO:0000313" key="1">
    <source>
        <dbReference type="EMBL" id="GAH50643.1"/>
    </source>
</evidence>
<comment type="caution">
    <text evidence="1">The sequence shown here is derived from an EMBL/GenBank/DDBJ whole genome shotgun (WGS) entry which is preliminary data.</text>
</comment>
<organism evidence="1">
    <name type="scientific">marine sediment metagenome</name>
    <dbReference type="NCBI Taxonomy" id="412755"/>
    <lineage>
        <taxon>unclassified sequences</taxon>
        <taxon>metagenomes</taxon>
        <taxon>ecological metagenomes</taxon>
    </lineage>
</organism>